<dbReference type="Pfam" id="PF03358">
    <property type="entry name" value="FMN_red"/>
    <property type="match status" value="1"/>
</dbReference>
<dbReference type="PANTHER" id="PTHR30543:SF21">
    <property type="entry name" value="NAD(P)H-DEPENDENT FMN REDUCTASE LOT6"/>
    <property type="match status" value="1"/>
</dbReference>
<gene>
    <name evidence="2" type="ORF">ACHAWO_006601</name>
</gene>
<organism evidence="2 3">
    <name type="scientific">Cyclotella atomus</name>
    <dbReference type="NCBI Taxonomy" id="382360"/>
    <lineage>
        <taxon>Eukaryota</taxon>
        <taxon>Sar</taxon>
        <taxon>Stramenopiles</taxon>
        <taxon>Ochrophyta</taxon>
        <taxon>Bacillariophyta</taxon>
        <taxon>Coscinodiscophyceae</taxon>
        <taxon>Thalassiosirophycidae</taxon>
        <taxon>Stephanodiscales</taxon>
        <taxon>Stephanodiscaceae</taxon>
        <taxon>Cyclotella</taxon>
    </lineage>
</organism>
<dbReference type="EMBL" id="JALLPJ020001219">
    <property type="protein sequence ID" value="KAL3773802.1"/>
    <property type="molecule type" value="Genomic_DNA"/>
</dbReference>
<dbReference type="InterPro" id="IPR050712">
    <property type="entry name" value="NAD(P)H-dep_reductase"/>
</dbReference>
<dbReference type="InterPro" id="IPR005025">
    <property type="entry name" value="FMN_Rdtase-like_dom"/>
</dbReference>
<dbReference type="AlphaFoldDB" id="A0ABD3NCY1"/>
<dbReference type="FunFam" id="3.40.50.360:FF:000078">
    <property type="entry name" value="Chromate reductase"/>
    <property type="match status" value="1"/>
</dbReference>
<feature type="domain" description="NADPH-dependent FMN reductase-like" evidence="1">
    <location>
        <begin position="7"/>
        <end position="173"/>
    </location>
</feature>
<sequence length="225" mass="24499">MSTRTIKTVIFMGSARNISPPWGGDSRLGDRVLNWVKNTVSTRKETLGSETITHDFYVVDPLEVFAPNGALSGFTGGELGAPVFFMKPEDLPQATKDLGDKIKEADCYLIVSPEYNHTIPPALSSVMGHFGGSNYKCKPSGIVTYSPSPFAGMRAAMAIQIMCHELGCLPVSKLCGIPNVSDVLELDGSPKDPENRMLKQLPELLTQLEWMAVAMSNQREKTGSF</sequence>
<proteinExistence type="predicted"/>
<comment type="caution">
    <text evidence="2">The sequence shown here is derived from an EMBL/GenBank/DDBJ whole genome shotgun (WGS) entry which is preliminary data.</text>
</comment>
<dbReference type="PANTHER" id="PTHR30543">
    <property type="entry name" value="CHROMATE REDUCTASE"/>
    <property type="match status" value="1"/>
</dbReference>
<name>A0ABD3NCY1_9STRA</name>
<reference evidence="2 3" key="1">
    <citation type="submission" date="2024-10" db="EMBL/GenBank/DDBJ databases">
        <title>Updated reference genomes for cyclostephanoid diatoms.</title>
        <authorList>
            <person name="Roberts W.R."/>
            <person name="Alverson A.J."/>
        </authorList>
    </citation>
    <scope>NUCLEOTIDE SEQUENCE [LARGE SCALE GENOMIC DNA]</scope>
    <source>
        <strain evidence="2 3">AJA010-31</strain>
    </source>
</reference>
<evidence type="ECO:0000313" key="3">
    <source>
        <dbReference type="Proteomes" id="UP001530400"/>
    </source>
</evidence>
<protein>
    <recommendedName>
        <fullName evidence="1">NADPH-dependent FMN reductase-like domain-containing protein</fullName>
    </recommendedName>
</protein>
<dbReference type="InterPro" id="IPR029039">
    <property type="entry name" value="Flavoprotein-like_sf"/>
</dbReference>
<dbReference type="SUPFAM" id="SSF52218">
    <property type="entry name" value="Flavoproteins"/>
    <property type="match status" value="1"/>
</dbReference>
<evidence type="ECO:0000313" key="2">
    <source>
        <dbReference type="EMBL" id="KAL3773802.1"/>
    </source>
</evidence>
<dbReference type="Gene3D" id="3.40.50.360">
    <property type="match status" value="1"/>
</dbReference>
<accession>A0ABD3NCY1</accession>
<keyword evidence="3" id="KW-1185">Reference proteome</keyword>
<evidence type="ECO:0000259" key="1">
    <source>
        <dbReference type="Pfam" id="PF03358"/>
    </source>
</evidence>
<dbReference type="Proteomes" id="UP001530400">
    <property type="component" value="Unassembled WGS sequence"/>
</dbReference>